<feature type="binding site" evidence="6">
    <location>
        <position position="53"/>
    </location>
    <ligand>
        <name>ATP</name>
        <dbReference type="ChEBI" id="CHEBI:30616"/>
    </ligand>
</feature>
<evidence type="ECO:0000256" key="7">
    <source>
        <dbReference type="SAM" id="MobiDB-lite"/>
    </source>
</evidence>
<gene>
    <name evidence="9" type="ORF">Cri9333_1849</name>
</gene>
<keyword evidence="2" id="KW-0808">Transferase</keyword>
<dbReference type="SMART" id="SM00219">
    <property type="entry name" value="TyrKc"/>
    <property type="match status" value="1"/>
</dbReference>
<dbReference type="eggNOG" id="COG0515">
    <property type="taxonomic scope" value="Bacteria"/>
</dbReference>
<feature type="domain" description="Protein kinase" evidence="8">
    <location>
        <begin position="24"/>
        <end position="277"/>
    </location>
</feature>
<dbReference type="GO" id="GO:0004674">
    <property type="term" value="F:protein serine/threonine kinase activity"/>
    <property type="evidence" value="ECO:0007669"/>
    <property type="project" value="UniProtKB-KW"/>
</dbReference>
<dbReference type="PANTHER" id="PTHR43289:SF6">
    <property type="entry name" value="SERINE_THREONINE-PROTEIN KINASE NEKL-3"/>
    <property type="match status" value="1"/>
</dbReference>
<dbReference type="InterPro" id="IPR020635">
    <property type="entry name" value="Tyr_kinase_cat_dom"/>
</dbReference>
<dbReference type="InterPro" id="IPR011009">
    <property type="entry name" value="Kinase-like_dom_sf"/>
</dbReference>
<proteinExistence type="predicted"/>
<dbReference type="PANTHER" id="PTHR43289">
    <property type="entry name" value="MITOGEN-ACTIVATED PROTEIN KINASE KINASE KINASE 20-RELATED"/>
    <property type="match status" value="1"/>
</dbReference>
<evidence type="ECO:0000256" key="5">
    <source>
        <dbReference type="ARBA" id="ARBA00022840"/>
    </source>
</evidence>
<dbReference type="SUPFAM" id="SSF56112">
    <property type="entry name" value="Protein kinase-like (PK-like)"/>
    <property type="match status" value="1"/>
</dbReference>
<keyword evidence="4 9" id="KW-0418">Kinase</keyword>
<evidence type="ECO:0000313" key="10">
    <source>
        <dbReference type="Proteomes" id="UP000010472"/>
    </source>
</evidence>
<dbReference type="PROSITE" id="PS00107">
    <property type="entry name" value="PROTEIN_KINASE_ATP"/>
    <property type="match status" value="1"/>
</dbReference>
<dbReference type="InterPro" id="IPR017441">
    <property type="entry name" value="Protein_kinase_ATP_BS"/>
</dbReference>
<keyword evidence="5 6" id="KW-0067">ATP-binding</keyword>
<sequence length="444" mass="49644">MYVGNRTELFMNSTPEAVLQNGKYILGNKLGKGVFGITYRATNSKSGETVVIKTFSDNLRQNVNFEQFKQRLHLGLPILANCQHPNLVRLLEYFEEDGIPYLVMEDIRGQTLTELLETNQQISVPQAIYYIRQICAAVNVLHSRGLLHRDIRPQNIIRRAGTHKVVLTDFGIACELTTGVMQTHASLLSSGFAPIEKYLAHIKRTPATDVYAIAATLYCLLTRQPPVAASVRDRIPLTDIKQFQPHLNPAIEQAILRGLELLPEKRPQTLEAWLALLPKETPARRKRSKQNLAAKSSQVNSQKQVLSSLTSVEAVDTVIQPEPVDLQPQRLGHDGDQAVNSQVENKLDAQNTHSRQHQEQDKAKQRTQTNQSLKSSDNNWRVRSLILTAAIAAALGTGFGLSLRLNRPSEPGSTFLHTEQSFPPRSNWPILNTPQPTPQVPITH</sequence>
<dbReference type="GO" id="GO:0004713">
    <property type="term" value="F:protein tyrosine kinase activity"/>
    <property type="evidence" value="ECO:0007669"/>
    <property type="project" value="InterPro"/>
</dbReference>
<dbReference type="EMBL" id="CP003620">
    <property type="protein sequence ID" value="AFZ12733.1"/>
    <property type="molecule type" value="Genomic_DNA"/>
</dbReference>
<dbReference type="AlphaFoldDB" id="K9VX93"/>
<protein>
    <recommendedName>
        <fullName evidence="1">non-specific serine/threonine protein kinase</fullName>
        <ecNumber evidence="1">2.7.11.1</ecNumber>
    </recommendedName>
</protein>
<evidence type="ECO:0000256" key="1">
    <source>
        <dbReference type="ARBA" id="ARBA00012513"/>
    </source>
</evidence>
<evidence type="ECO:0000256" key="2">
    <source>
        <dbReference type="ARBA" id="ARBA00022679"/>
    </source>
</evidence>
<dbReference type="GO" id="GO:0005524">
    <property type="term" value="F:ATP binding"/>
    <property type="evidence" value="ECO:0007669"/>
    <property type="project" value="UniProtKB-UniRule"/>
</dbReference>
<dbReference type="Proteomes" id="UP000010472">
    <property type="component" value="Chromosome"/>
</dbReference>
<feature type="compositionally biased region" description="Pro residues" evidence="7">
    <location>
        <begin position="435"/>
        <end position="444"/>
    </location>
</feature>
<evidence type="ECO:0000256" key="6">
    <source>
        <dbReference type="PROSITE-ProRule" id="PRU10141"/>
    </source>
</evidence>
<dbReference type="Pfam" id="PF00069">
    <property type="entry name" value="Pkinase"/>
    <property type="match status" value="1"/>
</dbReference>
<evidence type="ECO:0000313" key="9">
    <source>
        <dbReference type="EMBL" id="AFZ12733.1"/>
    </source>
</evidence>
<dbReference type="PROSITE" id="PS50011">
    <property type="entry name" value="PROTEIN_KINASE_DOM"/>
    <property type="match status" value="1"/>
</dbReference>
<dbReference type="InterPro" id="IPR000719">
    <property type="entry name" value="Prot_kinase_dom"/>
</dbReference>
<dbReference type="EC" id="2.7.11.1" evidence="1"/>
<dbReference type="OrthoDB" id="581647at2"/>
<organism evidence="9 10">
    <name type="scientific">Crinalium epipsammum PCC 9333</name>
    <dbReference type="NCBI Taxonomy" id="1173022"/>
    <lineage>
        <taxon>Bacteria</taxon>
        <taxon>Bacillati</taxon>
        <taxon>Cyanobacteriota</taxon>
        <taxon>Cyanophyceae</taxon>
        <taxon>Gomontiellales</taxon>
        <taxon>Gomontiellaceae</taxon>
        <taxon>Crinalium</taxon>
    </lineage>
</organism>
<keyword evidence="3 6" id="KW-0547">Nucleotide-binding</keyword>
<feature type="region of interest" description="Disordered" evidence="7">
    <location>
        <begin position="350"/>
        <end position="376"/>
    </location>
</feature>
<keyword evidence="10" id="KW-1185">Reference proteome</keyword>
<dbReference type="HOGENOM" id="CLU_029689_0_1_3"/>
<keyword evidence="9" id="KW-0723">Serine/threonine-protein kinase</keyword>
<evidence type="ECO:0000256" key="3">
    <source>
        <dbReference type="ARBA" id="ARBA00022741"/>
    </source>
</evidence>
<name>K9VX93_9CYAN</name>
<evidence type="ECO:0000259" key="8">
    <source>
        <dbReference type="PROSITE" id="PS50011"/>
    </source>
</evidence>
<accession>K9VX93</accession>
<dbReference type="KEGG" id="cep:Cri9333_1849"/>
<dbReference type="CDD" id="cd14014">
    <property type="entry name" value="STKc_PknB_like"/>
    <property type="match status" value="1"/>
</dbReference>
<feature type="compositionally biased region" description="Polar residues" evidence="7">
    <location>
        <begin position="412"/>
        <end position="434"/>
    </location>
</feature>
<dbReference type="STRING" id="1173022.Cri9333_1849"/>
<dbReference type="Gene3D" id="1.10.510.10">
    <property type="entry name" value="Transferase(Phosphotransferase) domain 1"/>
    <property type="match status" value="1"/>
</dbReference>
<feature type="region of interest" description="Disordered" evidence="7">
    <location>
        <begin position="412"/>
        <end position="444"/>
    </location>
</feature>
<reference evidence="9 10" key="1">
    <citation type="submission" date="2012-06" db="EMBL/GenBank/DDBJ databases">
        <title>Finished chromosome of genome of Crinalium epipsammum PCC 9333.</title>
        <authorList>
            <consortium name="US DOE Joint Genome Institute"/>
            <person name="Gugger M."/>
            <person name="Coursin T."/>
            <person name="Rippka R."/>
            <person name="Tandeau De Marsac N."/>
            <person name="Huntemann M."/>
            <person name="Wei C.-L."/>
            <person name="Han J."/>
            <person name="Detter J.C."/>
            <person name="Han C."/>
            <person name="Tapia R."/>
            <person name="Davenport K."/>
            <person name="Daligault H."/>
            <person name="Erkkila T."/>
            <person name="Gu W."/>
            <person name="Munk A.C.C."/>
            <person name="Teshima H."/>
            <person name="Xu Y."/>
            <person name="Chain P."/>
            <person name="Chen A."/>
            <person name="Krypides N."/>
            <person name="Mavromatis K."/>
            <person name="Markowitz V."/>
            <person name="Szeto E."/>
            <person name="Ivanova N."/>
            <person name="Mikhailova N."/>
            <person name="Ovchinnikova G."/>
            <person name="Pagani I."/>
            <person name="Pati A."/>
            <person name="Goodwin L."/>
            <person name="Peters L."/>
            <person name="Pitluck S."/>
            <person name="Woyke T."/>
            <person name="Kerfeld C."/>
        </authorList>
    </citation>
    <scope>NUCLEOTIDE SEQUENCE [LARGE SCALE GENOMIC DNA]</scope>
    <source>
        <strain evidence="9 10">PCC 9333</strain>
    </source>
</reference>
<feature type="compositionally biased region" description="Polar residues" evidence="7">
    <location>
        <begin position="366"/>
        <end position="376"/>
    </location>
</feature>
<evidence type="ECO:0000256" key="4">
    <source>
        <dbReference type="ARBA" id="ARBA00022777"/>
    </source>
</evidence>